<dbReference type="OrthoDB" id="9798754at2"/>
<organism evidence="3 4">
    <name type="scientific">Sphingomonas psychrotolerans</name>
    <dbReference type="NCBI Taxonomy" id="1327635"/>
    <lineage>
        <taxon>Bacteria</taxon>
        <taxon>Pseudomonadati</taxon>
        <taxon>Pseudomonadota</taxon>
        <taxon>Alphaproteobacteria</taxon>
        <taxon>Sphingomonadales</taxon>
        <taxon>Sphingomonadaceae</taxon>
        <taxon>Sphingomonas</taxon>
    </lineage>
</organism>
<dbReference type="Proteomes" id="UP000229081">
    <property type="component" value="Chromosome"/>
</dbReference>
<evidence type="ECO:0000259" key="2">
    <source>
        <dbReference type="Pfam" id="PF04480"/>
    </source>
</evidence>
<keyword evidence="3" id="KW-0540">Nuclease</keyword>
<proteinExistence type="predicted"/>
<accession>A0A2K8MPR3</accession>
<dbReference type="PANTHER" id="PTHR38590:SF1">
    <property type="entry name" value="BLL0828 PROTEIN"/>
    <property type="match status" value="1"/>
</dbReference>
<dbReference type="AlphaFoldDB" id="A0A2K8MPR3"/>
<protein>
    <submittedName>
        <fullName evidence="3">Endonuclease domain-containing protein</fullName>
    </submittedName>
</protein>
<dbReference type="InterPro" id="IPR047216">
    <property type="entry name" value="Endonuclease_DUF559_bact"/>
</dbReference>
<dbReference type="Pfam" id="PF04480">
    <property type="entry name" value="DUF559"/>
    <property type="match status" value="1"/>
</dbReference>
<sequence length="127" mass="14161">MRGNAAGLTKRQLLPATTPTRSRALRRDAGPVERLLKAALPAAKFRHQVPFGPYHADFCSHAAKLIVEVDDAMHANRRDHDAMRTAFLKAEGYRLLRFWNNDVMTNIEGVLAEIATNLPPELRGSFA</sequence>
<dbReference type="InterPro" id="IPR007569">
    <property type="entry name" value="DUF559"/>
</dbReference>
<feature type="region of interest" description="Disordered" evidence="1">
    <location>
        <begin position="1"/>
        <end position="24"/>
    </location>
</feature>
<keyword evidence="3" id="KW-0255">Endonuclease</keyword>
<dbReference type="EMBL" id="CP024923">
    <property type="protein sequence ID" value="ATY33421.1"/>
    <property type="molecule type" value="Genomic_DNA"/>
</dbReference>
<gene>
    <name evidence="3" type="ORF">CVN68_16800</name>
</gene>
<evidence type="ECO:0000256" key="1">
    <source>
        <dbReference type="SAM" id="MobiDB-lite"/>
    </source>
</evidence>
<evidence type="ECO:0000313" key="4">
    <source>
        <dbReference type="Proteomes" id="UP000229081"/>
    </source>
</evidence>
<dbReference type="GO" id="GO:0004519">
    <property type="term" value="F:endonuclease activity"/>
    <property type="evidence" value="ECO:0007669"/>
    <property type="project" value="UniProtKB-KW"/>
</dbReference>
<name>A0A2K8MPR3_9SPHN</name>
<keyword evidence="3" id="KW-0378">Hydrolase</keyword>
<dbReference type="CDD" id="cd01038">
    <property type="entry name" value="Endonuclease_DUF559"/>
    <property type="match status" value="1"/>
</dbReference>
<reference evidence="3 4" key="1">
    <citation type="submission" date="2017-11" db="EMBL/GenBank/DDBJ databases">
        <title>Complete genome sequence of Sphingomonas sp. Strain Cra20, a psychrotolerant potential plant growth promoting rhizobacteria.</title>
        <authorList>
            <person name="Luo Y."/>
        </authorList>
    </citation>
    <scope>NUCLEOTIDE SEQUENCE [LARGE SCALE GENOMIC DNA]</scope>
    <source>
        <strain evidence="3 4">Cra20</strain>
    </source>
</reference>
<dbReference type="Gene3D" id="3.40.960.10">
    <property type="entry name" value="VSR Endonuclease"/>
    <property type="match status" value="1"/>
</dbReference>
<keyword evidence="4" id="KW-1185">Reference proteome</keyword>
<dbReference type="KEGG" id="sphc:CVN68_16800"/>
<feature type="domain" description="DUF559" evidence="2">
    <location>
        <begin position="20"/>
        <end position="118"/>
    </location>
</feature>
<dbReference type="InterPro" id="IPR011335">
    <property type="entry name" value="Restrct_endonuc-II-like"/>
</dbReference>
<evidence type="ECO:0000313" key="3">
    <source>
        <dbReference type="EMBL" id="ATY33421.1"/>
    </source>
</evidence>
<dbReference type="SUPFAM" id="SSF52980">
    <property type="entry name" value="Restriction endonuclease-like"/>
    <property type="match status" value="1"/>
</dbReference>
<dbReference type="PANTHER" id="PTHR38590">
    <property type="entry name" value="BLL0828 PROTEIN"/>
    <property type="match status" value="1"/>
</dbReference>